<dbReference type="Proteomes" id="UP000887578">
    <property type="component" value="Unplaced"/>
</dbReference>
<accession>A0A914PCC2</accession>
<evidence type="ECO:0000313" key="2">
    <source>
        <dbReference type="WBParaSite" id="PDA_v2.g15817.t1"/>
    </source>
</evidence>
<protein>
    <submittedName>
        <fullName evidence="2">Uncharacterized protein</fullName>
    </submittedName>
</protein>
<proteinExistence type="predicted"/>
<dbReference type="AlphaFoldDB" id="A0A914PCC2"/>
<sequence length="343" mass="38313">MIQNNTVPNTTAVYDEIFLGVEKAFVNSMLIDRADFDKADRAAFLEYMSGFSKSTLDPLYTSDRKNFTKLMNDLNLFLVLSARTIYEAIRFQNISDLGPLENIFSFAVEYDFGDVLSLIFAKNGNVSCAAYEQLNVLAQGTSAEEDIKKAFDKSLCAQSRDTLAKWHQVLDKLDPEKKKGLFGKNFDIGLSVFEFAKIAKAFRPTIYDEKYFGDNSTYTVINALNDAINSGSYTDEEKAALQVLVDYAQQNFPSKTPDEREVLTATKFIEIVSENSKLLKTFGNIPLADNDGTFHDLILWIIQKGGLEDTYKAAVDYETTTTLQPVPVTNATVVPAKKSTPKS</sequence>
<organism evidence="1 2">
    <name type="scientific">Panagrolaimus davidi</name>
    <dbReference type="NCBI Taxonomy" id="227884"/>
    <lineage>
        <taxon>Eukaryota</taxon>
        <taxon>Metazoa</taxon>
        <taxon>Ecdysozoa</taxon>
        <taxon>Nematoda</taxon>
        <taxon>Chromadorea</taxon>
        <taxon>Rhabditida</taxon>
        <taxon>Tylenchina</taxon>
        <taxon>Panagrolaimomorpha</taxon>
        <taxon>Panagrolaimoidea</taxon>
        <taxon>Panagrolaimidae</taxon>
        <taxon>Panagrolaimus</taxon>
    </lineage>
</organism>
<name>A0A914PCC2_9BILA</name>
<keyword evidence="1" id="KW-1185">Reference proteome</keyword>
<evidence type="ECO:0000313" key="1">
    <source>
        <dbReference type="Proteomes" id="UP000887578"/>
    </source>
</evidence>
<reference evidence="2" key="1">
    <citation type="submission" date="2022-11" db="UniProtKB">
        <authorList>
            <consortium name="WormBaseParasite"/>
        </authorList>
    </citation>
    <scope>IDENTIFICATION</scope>
</reference>
<dbReference type="WBParaSite" id="PDA_v2.g15817.t1">
    <property type="protein sequence ID" value="PDA_v2.g15817.t1"/>
    <property type="gene ID" value="PDA_v2.g15817"/>
</dbReference>